<name>A0A3N4IG69_ASCIM</name>
<feature type="compositionally biased region" description="Polar residues" evidence="1">
    <location>
        <begin position="595"/>
        <end position="606"/>
    </location>
</feature>
<sequence length="702" mass="78682">MPEFSTHPQFLELSPSQRTYQCPMADGARIAPLLLQPFTFNRQRYSIPEDLVEWTGNKEDLNNPKLDLESLDLDEFERYLEEYLGGREEQGQGDGNRQGCAHTDGQGQVCDGQLRDTSQEGMTASGVQRRDQEKASATEEQISRPAQDPPQLYMAPKAPMLNRQSFSSTAQDNSTIPFEVWIQQGKDLQEQGLLPPVHPDMTSEEKKTYLAKLKQLLAEARFRSDHQPESILTSGLQHQPQQPVCTHLSEARYTNASYNPIDVFNRISNSAIPQPFDLEPVACSSTQQVNAQIAQLHAQQTAEKMTHWQDPTIQKLAMSSLIEKLKHDRQHAQTQEEVAYMTQATDERIKDVTNQQEQIQVQQPQMQGRNMTFQMSDQLRAFGMQLAGQGLPQHEIRKMLLPIAYQARTRSQAQLHALAKGQGQHVHMPPGVLRAITVLPNGQPLTQEQQLSILECYWQQVLLQQLYGKSPNQIQQLVVAGQQQGINSPAMQQMQPPPRTSNGTPSPAGAPSSLQQHPTCRNVSYSPAPQYISQPTPSPQPLSLINGHLLEMDLEQHQQSQQFRQELVSKVADGSMGQKEAESRFRSFNASLLRSMTPRAQASMTPTPKPQTMRRTPTRQHQSVGDTPSRGEPHQASGFQHQRQQQAFRASMTPQSQNQALPMGHGQSMRRTPSTRPLPALVVLSSDEGDTLVEKAGEDGRQ</sequence>
<accession>A0A3N4IG69</accession>
<feature type="compositionally biased region" description="Low complexity" evidence="1">
    <location>
        <begin position="634"/>
        <end position="651"/>
    </location>
</feature>
<proteinExistence type="predicted"/>
<evidence type="ECO:0000313" key="3">
    <source>
        <dbReference type="Proteomes" id="UP000275078"/>
    </source>
</evidence>
<protein>
    <submittedName>
        <fullName evidence="2">Uncharacterized protein</fullName>
    </submittedName>
</protein>
<feature type="compositionally biased region" description="Basic and acidic residues" evidence="1">
    <location>
        <begin position="128"/>
        <end position="137"/>
    </location>
</feature>
<keyword evidence="3" id="KW-1185">Reference proteome</keyword>
<feature type="compositionally biased region" description="Basic and acidic residues" evidence="1">
    <location>
        <begin position="692"/>
        <end position="702"/>
    </location>
</feature>
<gene>
    <name evidence="2" type="ORF">BJ508DRAFT_324723</name>
</gene>
<feature type="compositionally biased region" description="Polar residues" evidence="1">
    <location>
        <begin position="613"/>
        <end position="626"/>
    </location>
</feature>
<organism evidence="2 3">
    <name type="scientific">Ascobolus immersus RN42</name>
    <dbReference type="NCBI Taxonomy" id="1160509"/>
    <lineage>
        <taxon>Eukaryota</taxon>
        <taxon>Fungi</taxon>
        <taxon>Dikarya</taxon>
        <taxon>Ascomycota</taxon>
        <taxon>Pezizomycotina</taxon>
        <taxon>Pezizomycetes</taxon>
        <taxon>Pezizales</taxon>
        <taxon>Ascobolaceae</taxon>
        <taxon>Ascobolus</taxon>
    </lineage>
</organism>
<dbReference type="AlphaFoldDB" id="A0A3N4IG69"/>
<feature type="region of interest" description="Disordered" evidence="1">
    <location>
        <begin position="86"/>
        <end position="151"/>
    </location>
</feature>
<feature type="region of interest" description="Disordered" evidence="1">
    <location>
        <begin position="595"/>
        <end position="702"/>
    </location>
</feature>
<feature type="region of interest" description="Disordered" evidence="1">
    <location>
        <begin position="488"/>
        <end position="544"/>
    </location>
</feature>
<feature type="compositionally biased region" description="Polar residues" evidence="1">
    <location>
        <begin position="488"/>
        <end position="505"/>
    </location>
</feature>
<dbReference type="Proteomes" id="UP000275078">
    <property type="component" value="Unassembled WGS sequence"/>
</dbReference>
<reference evidence="2 3" key="1">
    <citation type="journal article" date="2018" name="Nat. Ecol. Evol.">
        <title>Pezizomycetes genomes reveal the molecular basis of ectomycorrhizal truffle lifestyle.</title>
        <authorList>
            <person name="Murat C."/>
            <person name="Payen T."/>
            <person name="Noel B."/>
            <person name="Kuo A."/>
            <person name="Morin E."/>
            <person name="Chen J."/>
            <person name="Kohler A."/>
            <person name="Krizsan K."/>
            <person name="Balestrini R."/>
            <person name="Da Silva C."/>
            <person name="Montanini B."/>
            <person name="Hainaut M."/>
            <person name="Levati E."/>
            <person name="Barry K.W."/>
            <person name="Belfiori B."/>
            <person name="Cichocki N."/>
            <person name="Clum A."/>
            <person name="Dockter R.B."/>
            <person name="Fauchery L."/>
            <person name="Guy J."/>
            <person name="Iotti M."/>
            <person name="Le Tacon F."/>
            <person name="Lindquist E.A."/>
            <person name="Lipzen A."/>
            <person name="Malagnac F."/>
            <person name="Mello A."/>
            <person name="Molinier V."/>
            <person name="Miyauchi S."/>
            <person name="Poulain J."/>
            <person name="Riccioni C."/>
            <person name="Rubini A."/>
            <person name="Sitrit Y."/>
            <person name="Splivallo R."/>
            <person name="Traeger S."/>
            <person name="Wang M."/>
            <person name="Zifcakova L."/>
            <person name="Wipf D."/>
            <person name="Zambonelli A."/>
            <person name="Paolocci F."/>
            <person name="Nowrousian M."/>
            <person name="Ottonello S."/>
            <person name="Baldrian P."/>
            <person name="Spatafora J.W."/>
            <person name="Henrissat B."/>
            <person name="Nagy L.G."/>
            <person name="Aury J.M."/>
            <person name="Wincker P."/>
            <person name="Grigoriev I.V."/>
            <person name="Bonfante P."/>
            <person name="Martin F.M."/>
        </authorList>
    </citation>
    <scope>NUCLEOTIDE SEQUENCE [LARGE SCALE GENOMIC DNA]</scope>
    <source>
        <strain evidence="2 3">RN42</strain>
    </source>
</reference>
<feature type="compositionally biased region" description="Polar residues" evidence="1">
    <location>
        <begin position="512"/>
        <end position="527"/>
    </location>
</feature>
<dbReference type="EMBL" id="ML119666">
    <property type="protein sequence ID" value="RPA83130.1"/>
    <property type="molecule type" value="Genomic_DNA"/>
</dbReference>
<evidence type="ECO:0000256" key="1">
    <source>
        <dbReference type="SAM" id="MobiDB-lite"/>
    </source>
</evidence>
<evidence type="ECO:0000313" key="2">
    <source>
        <dbReference type="EMBL" id="RPA83130.1"/>
    </source>
</evidence>